<proteinExistence type="predicted"/>
<dbReference type="RefSeq" id="WP_305991506.1">
    <property type="nucleotide sequence ID" value="NZ_JAVAMP010000002.1"/>
</dbReference>
<dbReference type="InterPro" id="IPR013078">
    <property type="entry name" value="His_Pase_superF_clade-1"/>
</dbReference>
<sequence length="109" mass="12703">MDIYLIRHGQTEANLLNKEKYTMFTGQYESPLTIEGEEQALKLSRSIKNMKFDKVYSSDLSRAVRTAEIVFPKNNINQTPLLRERSLGFFEGKRIDDLSNKEEYSTFNT</sequence>
<evidence type="ECO:0000256" key="1">
    <source>
        <dbReference type="ARBA" id="ARBA00022801"/>
    </source>
</evidence>
<dbReference type="InterPro" id="IPR029033">
    <property type="entry name" value="His_PPase_superfam"/>
</dbReference>
<gene>
    <name evidence="2" type="ORF">Q5Y73_08885</name>
</gene>
<dbReference type="GO" id="GO:0016787">
    <property type="term" value="F:hydrolase activity"/>
    <property type="evidence" value="ECO:0007669"/>
    <property type="project" value="UniProtKB-KW"/>
</dbReference>
<dbReference type="PROSITE" id="PS00175">
    <property type="entry name" value="PG_MUTASE"/>
    <property type="match status" value="1"/>
</dbReference>
<dbReference type="Gene3D" id="3.40.50.1240">
    <property type="entry name" value="Phosphoglycerate mutase-like"/>
    <property type="match status" value="1"/>
</dbReference>
<organism evidence="2 3">
    <name type="scientific">Chengkuizengella axinellae</name>
    <dbReference type="NCBI Taxonomy" id="3064388"/>
    <lineage>
        <taxon>Bacteria</taxon>
        <taxon>Bacillati</taxon>
        <taxon>Bacillota</taxon>
        <taxon>Bacilli</taxon>
        <taxon>Bacillales</taxon>
        <taxon>Paenibacillaceae</taxon>
        <taxon>Chengkuizengella</taxon>
    </lineage>
</organism>
<keyword evidence="3" id="KW-1185">Reference proteome</keyword>
<protein>
    <submittedName>
        <fullName evidence="2">Histidine phosphatase family protein</fullName>
        <ecNumber evidence="2">3.1.3.-</ecNumber>
    </submittedName>
</protein>
<accession>A0ABT9IXY7</accession>
<keyword evidence="1 2" id="KW-0378">Hydrolase</keyword>
<dbReference type="Proteomes" id="UP001231941">
    <property type="component" value="Unassembled WGS sequence"/>
</dbReference>
<dbReference type="SMART" id="SM00855">
    <property type="entry name" value="PGAM"/>
    <property type="match status" value="1"/>
</dbReference>
<dbReference type="CDD" id="cd07067">
    <property type="entry name" value="HP_PGM_like"/>
    <property type="match status" value="1"/>
</dbReference>
<dbReference type="PIRSF" id="PIRSF000709">
    <property type="entry name" value="6PFK_2-Ptase"/>
    <property type="match status" value="1"/>
</dbReference>
<dbReference type="EC" id="3.1.3.-" evidence="2"/>
<name>A0ABT9IXY7_9BACL</name>
<dbReference type="InterPro" id="IPR051695">
    <property type="entry name" value="Phosphoglycerate_Mutase"/>
</dbReference>
<evidence type="ECO:0000313" key="3">
    <source>
        <dbReference type="Proteomes" id="UP001231941"/>
    </source>
</evidence>
<dbReference type="EMBL" id="JAVAMP010000002">
    <property type="protein sequence ID" value="MDP5274221.1"/>
    <property type="molecule type" value="Genomic_DNA"/>
</dbReference>
<dbReference type="PANTHER" id="PTHR46517:SF1">
    <property type="entry name" value="FRUCTOSE-2,6-BISPHOSPHATASE TIGAR"/>
    <property type="match status" value="1"/>
</dbReference>
<dbReference type="PANTHER" id="PTHR46517">
    <property type="entry name" value="FRUCTOSE-2,6-BISPHOSPHATASE TIGAR"/>
    <property type="match status" value="1"/>
</dbReference>
<dbReference type="SUPFAM" id="SSF53254">
    <property type="entry name" value="Phosphoglycerate mutase-like"/>
    <property type="match status" value="1"/>
</dbReference>
<reference evidence="2 3" key="1">
    <citation type="submission" date="2023-08" db="EMBL/GenBank/DDBJ databases">
        <authorList>
            <person name="Park J.-S."/>
        </authorList>
    </citation>
    <scope>NUCLEOTIDE SEQUENCE [LARGE SCALE GENOMIC DNA]</scope>
    <source>
        <strain evidence="2 3">2205SS18-9</strain>
    </source>
</reference>
<dbReference type="InterPro" id="IPR001345">
    <property type="entry name" value="PG/BPGM_mutase_AS"/>
</dbReference>
<evidence type="ECO:0000313" key="2">
    <source>
        <dbReference type="EMBL" id="MDP5274221.1"/>
    </source>
</evidence>
<dbReference type="Pfam" id="PF00300">
    <property type="entry name" value="His_Phos_1"/>
    <property type="match status" value="1"/>
</dbReference>
<comment type="caution">
    <text evidence="2">The sequence shown here is derived from an EMBL/GenBank/DDBJ whole genome shotgun (WGS) entry which is preliminary data.</text>
</comment>